<feature type="region of interest" description="Disordered" evidence="1">
    <location>
        <begin position="141"/>
        <end position="176"/>
    </location>
</feature>
<dbReference type="InterPro" id="IPR040474">
    <property type="entry name" value="MDY2_C"/>
</dbReference>
<accession>A0ABX6ERS8</accession>
<dbReference type="InterPro" id="IPR031765">
    <property type="entry name" value="Mdy2_get4-bd"/>
</dbReference>
<dbReference type="Proteomes" id="UP000422736">
    <property type="component" value="Chromosome 1"/>
</dbReference>
<name>A0ABX6ERS8_KLUMA</name>
<dbReference type="Gene3D" id="3.10.20.90">
    <property type="entry name" value="Phosphatidylinositol 3-kinase Catalytic Subunit, Chain A, domain 1"/>
    <property type="match status" value="1"/>
</dbReference>
<dbReference type="PROSITE" id="PS50053">
    <property type="entry name" value="UBIQUITIN_2"/>
    <property type="match status" value="1"/>
</dbReference>
<feature type="domain" description="Ubiquitin-like" evidence="2">
    <location>
        <begin position="60"/>
        <end position="139"/>
    </location>
</feature>
<evidence type="ECO:0000256" key="1">
    <source>
        <dbReference type="SAM" id="MobiDB-lite"/>
    </source>
</evidence>
<feature type="compositionally biased region" description="Low complexity" evidence="1">
    <location>
        <begin position="141"/>
        <end position="159"/>
    </location>
</feature>
<dbReference type="Pfam" id="PF18514">
    <property type="entry name" value="MDY2_C"/>
    <property type="match status" value="1"/>
</dbReference>
<evidence type="ECO:0000313" key="4">
    <source>
        <dbReference type="Proteomes" id="UP000422736"/>
    </source>
</evidence>
<sequence>MSETDFITKFLTLAALNEPVLPSNYRKPLQQVNNLGVALTPLKYKYDPSKSRKKAVPQNVEVSIKSIKAPRFSHVKSFEPTATFGQVKEFLVETEPEIVGASQIKLLLKGKVLHDTQLVSDLSKDKLALIAMVSKAEKPVETPAATAAAAAPEPAAADPEPMDIDEADPQLNLPTTDSIALPWDKIRDLLETSLGDAEVTKIAVERLQRGWELAK</sequence>
<protein>
    <submittedName>
        <fullName evidence="3">Ubiquitin-like protein MDY2</fullName>
    </submittedName>
</protein>
<dbReference type="InterPro" id="IPR029071">
    <property type="entry name" value="Ubiquitin-like_domsf"/>
</dbReference>
<reference evidence="3 4" key="2">
    <citation type="submission" date="2019-11" db="EMBL/GenBank/DDBJ databases">
        <authorList>
            <person name="Lu H."/>
        </authorList>
    </citation>
    <scope>NUCLEOTIDE SEQUENCE [LARGE SCALE GENOMIC DNA]</scope>
    <source>
        <strain evidence="3 4">FIM1</strain>
    </source>
</reference>
<reference evidence="3 4" key="1">
    <citation type="submission" date="2016-03" db="EMBL/GenBank/DDBJ databases">
        <title>How can Kluyveromyces marxianus grow so fast - potential evolutionary course in Saccharomyces Complex revealed by comparative genomics.</title>
        <authorList>
            <person name="Mo W."/>
            <person name="Lu W."/>
            <person name="Yang X."/>
            <person name="Qi J."/>
            <person name="Lv H."/>
        </authorList>
    </citation>
    <scope>NUCLEOTIDE SEQUENCE [LARGE SCALE GENOMIC DNA]</scope>
    <source>
        <strain evidence="3 4">FIM1</strain>
    </source>
</reference>
<dbReference type="SUPFAM" id="SSF54236">
    <property type="entry name" value="Ubiquitin-like"/>
    <property type="match status" value="1"/>
</dbReference>
<dbReference type="EMBL" id="CP015054">
    <property type="protein sequence ID" value="QGN13798.1"/>
    <property type="molecule type" value="Genomic_DNA"/>
</dbReference>
<organism evidence="3 4">
    <name type="scientific">Kluyveromyces marxianus</name>
    <name type="common">Yeast</name>
    <name type="synonym">Candida kefyr</name>
    <dbReference type="NCBI Taxonomy" id="4911"/>
    <lineage>
        <taxon>Eukaryota</taxon>
        <taxon>Fungi</taxon>
        <taxon>Dikarya</taxon>
        <taxon>Ascomycota</taxon>
        <taxon>Saccharomycotina</taxon>
        <taxon>Saccharomycetes</taxon>
        <taxon>Saccharomycetales</taxon>
        <taxon>Saccharomycetaceae</taxon>
        <taxon>Kluyveromyces</taxon>
    </lineage>
</organism>
<gene>
    <name evidence="3" type="primary">MDY2</name>
    <name evidence="3" type="ORF">FIM1_444</name>
</gene>
<dbReference type="Pfam" id="PF16843">
    <property type="entry name" value="Get5_bdg"/>
    <property type="match status" value="1"/>
</dbReference>
<dbReference type="InterPro" id="IPR000626">
    <property type="entry name" value="Ubiquitin-like_dom"/>
</dbReference>
<evidence type="ECO:0000313" key="3">
    <source>
        <dbReference type="EMBL" id="QGN13798.1"/>
    </source>
</evidence>
<dbReference type="Gene3D" id="1.10.286.70">
    <property type="entry name" value="Get5 dimerization domain"/>
    <property type="match status" value="1"/>
</dbReference>
<proteinExistence type="predicted"/>
<keyword evidence="4" id="KW-1185">Reference proteome</keyword>
<evidence type="ECO:0000259" key="2">
    <source>
        <dbReference type="PROSITE" id="PS50053"/>
    </source>
</evidence>